<name>A0AA36DXN7_LACSI</name>
<accession>A0AA36DXN7</accession>
<keyword evidence="3" id="KW-1185">Reference proteome</keyword>
<sequence length="329" mass="36841">MRAACERGVFQGLQIPNGGPVILHLLYADDALFLGEWSEHNIKNLARILHCFHVSSGLRVNFNKSRVFGVGFLWGSLEGARKIHWASWDKVTASKEAGGLGIGTIKSLNVSLIAKWWWRLRAGLPTTWANVITGLHDLNLKPNCYYANNKLPGVWKNIAGVSKELMKKGIAIDRILKKQSSGPGDSWICSLASDGSFTVKVLRKVWDHCSPISIGQFEWTSDIPIKVVCFVWRARMGNIPTAMALSKRGENLENGFCSLYGDVQECANHALVHCQYARTVCEWIFKWCGVPTSTFLSVCDVIEFATNWFDCPLRRKLLLGICYGSLWHI</sequence>
<proteinExistence type="predicted"/>
<evidence type="ECO:0000259" key="1">
    <source>
        <dbReference type="Pfam" id="PF13966"/>
    </source>
</evidence>
<dbReference type="Proteomes" id="UP001177003">
    <property type="component" value="Chromosome 3"/>
</dbReference>
<dbReference type="AlphaFoldDB" id="A0AA36DXN7"/>
<gene>
    <name evidence="2" type="ORF">LSALG_LOCUS15353</name>
</gene>
<dbReference type="PANTHER" id="PTHR33116">
    <property type="entry name" value="REVERSE TRANSCRIPTASE ZINC-BINDING DOMAIN-CONTAINING PROTEIN-RELATED-RELATED"/>
    <property type="match status" value="1"/>
</dbReference>
<feature type="domain" description="Reverse transcriptase zinc-binding" evidence="1">
    <location>
        <begin position="210"/>
        <end position="279"/>
    </location>
</feature>
<dbReference type="EMBL" id="OX465079">
    <property type="protein sequence ID" value="CAI9275321.1"/>
    <property type="molecule type" value="Genomic_DNA"/>
</dbReference>
<dbReference type="Pfam" id="PF13966">
    <property type="entry name" value="zf-RVT"/>
    <property type="match status" value="1"/>
</dbReference>
<organism evidence="2 3">
    <name type="scientific">Lactuca saligna</name>
    <name type="common">Willowleaf lettuce</name>
    <dbReference type="NCBI Taxonomy" id="75948"/>
    <lineage>
        <taxon>Eukaryota</taxon>
        <taxon>Viridiplantae</taxon>
        <taxon>Streptophyta</taxon>
        <taxon>Embryophyta</taxon>
        <taxon>Tracheophyta</taxon>
        <taxon>Spermatophyta</taxon>
        <taxon>Magnoliopsida</taxon>
        <taxon>eudicotyledons</taxon>
        <taxon>Gunneridae</taxon>
        <taxon>Pentapetalae</taxon>
        <taxon>asterids</taxon>
        <taxon>campanulids</taxon>
        <taxon>Asterales</taxon>
        <taxon>Asteraceae</taxon>
        <taxon>Cichorioideae</taxon>
        <taxon>Cichorieae</taxon>
        <taxon>Lactucinae</taxon>
        <taxon>Lactuca</taxon>
    </lineage>
</organism>
<dbReference type="PANTHER" id="PTHR33116:SF77">
    <property type="entry name" value="RNA-DIRECTED DNA POLYMERASE"/>
    <property type="match status" value="1"/>
</dbReference>
<dbReference type="InterPro" id="IPR026960">
    <property type="entry name" value="RVT-Znf"/>
</dbReference>
<protein>
    <recommendedName>
        <fullName evidence="1">Reverse transcriptase zinc-binding domain-containing protein</fullName>
    </recommendedName>
</protein>
<reference evidence="2" key="1">
    <citation type="submission" date="2023-04" db="EMBL/GenBank/DDBJ databases">
        <authorList>
            <person name="Vijverberg K."/>
            <person name="Xiong W."/>
            <person name="Schranz E."/>
        </authorList>
    </citation>
    <scope>NUCLEOTIDE SEQUENCE</scope>
</reference>
<evidence type="ECO:0000313" key="3">
    <source>
        <dbReference type="Proteomes" id="UP001177003"/>
    </source>
</evidence>
<evidence type="ECO:0000313" key="2">
    <source>
        <dbReference type="EMBL" id="CAI9275321.1"/>
    </source>
</evidence>